<feature type="region of interest" description="Disordered" evidence="5">
    <location>
        <begin position="1"/>
        <end position="20"/>
    </location>
</feature>
<organism evidence="8 9">
    <name type="scientific">Toxocara canis</name>
    <name type="common">Canine roundworm</name>
    <dbReference type="NCBI Taxonomy" id="6265"/>
    <lineage>
        <taxon>Eukaryota</taxon>
        <taxon>Metazoa</taxon>
        <taxon>Ecdysozoa</taxon>
        <taxon>Nematoda</taxon>
        <taxon>Chromadorea</taxon>
        <taxon>Rhabditida</taxon>
        <taxon>Spirurina</taxon>
        <taxon>Ascaridomorpha</taxon>
        <taxon>Ascaridoidea</taxon>
        <taxon>Toxocaridae</taxon>
        <taxon>Toxocara</taxon>
    </lineage>
</organism>
<dbReference type="InterPro" id="IPR000276">
    <property type="entry name" value="GPCR_Rhodpsn"/>
</dbReference>
<evidence type="ECO:0000256" key="3">
    <source>
        <dbReference type="ARBA" id="ARBA00022989"/>
    </source>
</evidence>
<evidence type="ECO:0000313" key="9">
    <source>
        <dbReference type="Proteomes" id="UP000031036"/>
    </source>
</evidence>
<feature type="transmembrane region" description="Helical" evidence="6">
    <location>
        <begin position="245"/>
        <end position="274"/>
    </location>
</feature>
<keyword evidence="2 6" id="KW-0812">Transmembrane</keyword>
<evidence type="ECO:0000256" key="1">
    <source>
        <dbReference type="ARBA" id="ARBA00004370"/>
    </source>
</evidence>
<dbReference type="PROSITE" id="PS00237">
    <property type="entry name" value="G_PROTEIN_RECEP_F1_1"/>
    <property type="match status" value="1"/>
</dbReference>
<dbReference type="CDD" id="cd14978">
    <property type="entry name" value="7tmA_FMRFamide_R-like"/>
    <property type="match status" value="1"/>
</dbReference>
<keyword evidence="4 6" id="KW-0472">Membrane</keyword>
<proteinExistence type="predicted"/>
<comment type="caution">
    <text evidence="8">The sequence shown here is derived from an EMBL/GenBank/DDBJ whole genome shotgun (WGS) entry which is preliminary data.</text>
</comment>
<comment type="subcellular location">
    <subcellularLocation>
        <location evidence="1">Membrane</location>
    </subcellularLocation>
</comment>
<keyword evidence="3 6" id="KW-1133">Transmembrane helix</keyword>
<dbReference type="STRING" id="6265.A0A0B2UW70"/>
<dbReference type="Pfam" id="PF00001">
    <property type="entry name" value="7tm_1"/>
    <property type="match status" value="1"/>
</dbReference>
<keyword evidence="8" id="KW-0675">Receptor</keyword>
<dbReference type="Gene3D" id="1.20.1070.10">
    <property type="entry name" value="Rhodopsin 7-helix transmembrane proteins"/>
    <property type="match status" value="1"/>
</dbReference>
<dbReference type="InterPro" id="IPR017452">
    <property type="entry name" value="GPCR_Rhodpsn_7TM"/>
</dbReference>
<keyword evidence="9" id="KW-1185">Reference proteome</keyword>
<dbReference type="AlphaFoldDB" id="A0A0B2UW70"/>
<feature type="transmembrane region" description="Helical" evidence="6">
    <location>
        <begin position="347"/>
        <end position="370"/>
    </location>
</feature>
<gene>
    <name evidence="8" type="primary">FR</name>
    <name evidence="8" type="ORF">Tcan_11745</name>
</gene>
<dbReference type="PANTHER" id="PTHR46641">
    <property type="entry name" value="FMRFAMIDE RECEPTOR-RELATED"/>
    <property type="match status" value="1"/>
</dbReference>
<accession>A0A0B2UW70</accession>
<feature type="domain" description="G-protein coupled receptors family 1 profile" evidence="7">
    <location>
        <begin position="82"/>
        <end position="367"/>
    </location>
</feature>
<evidence type="ECO:0000256" key="5">
    <source>
        <dbReference type="SAM" id="MobiDB-lite"/>
    </source>
</evidence>
<dbReference type="EMBL" id="JPKZ01003105">
    <property type="protein sequence ID" value="KHN73504.1"/>
    <property type="molecule type" value="Genomic_DNA"/>
</dbReference>
<feature type="transmembrane region" description="Helical" evidence="6">
    <location>
        <begin position="307"/>
        <end position="327"/>
    </location>
</feature>
<feature type="transmembrane region" description="Helical" evidence="6">
    <location>
        <begin position="70"/>
        <end position="91"/>
    </location>
</feature>
<name>A0A0B2UW70_TOXCA</name>
<feature type="transmembrane region" description="Helical" evidence="6">
    <location>
        <begin position="187"/>
        <end position="207"/>
    </location>
</feature>
<dbReference type="GO" id="GO:0004930">
    <property type="term" value="F:G protein-coupled receptor activity"/>
    <property type="evidence" value="ECO:0007669"/>
    <property type="project" value="InterPro"/>
</dbReference>
<evidence type="ECO:0000256" key="4">
    <source>
        <dbReference type="ARBA" id="ARBA00023136"/>
    </source>
</evidence>
<protein>
    <submittedName>
        <fullName evidence="8">FMRFamide receptor</fullName>
    </submittedName>
</protein>
<dbReference type="SUPFAM" id="SSF81321">
    <property type="entry name" value="Family A G protein-coupled receptor-like"/>
    <property type="match status" value="1"/>
</dbReference>
<evidence type="ECO:0000256" key="2">
    <source>
        <dbReference type="ARBA" id="ARBA00022692"/>
    </source>
</evidence>
<dbReference type="Proteomes" id="UP000031036">
    <property type="component" value="Unassembled WGS sequence"/>
</dbReference>
<sequence length="493" mass="55590">MSSITDQQSNANASYSTLSTNSDSAHISSFEQVPTPTVELVTNSTPLLEPFDERVLEQIQRMISYLLNGYLTALCVITGFILNIFCIFVFLRCGRGSTPVIQYYLVTLTIWQTALLCNAFLLYCLPTLIYGHVVATGNYVYLYPYAYAFANTTHTGSVWIVLTLTVDRYLALCKPLTHRAVGKRSRVKRLMIAVSLMAVIFSLPRFFEVHVIEHCTSDPHNANMIFCTPAISRTELPENQTYWSIYHILLAMLFVTLVPCLLLFALTLTISMALRRAILKRKTLCAPNADLDGRNKKLPTRKEHKSNVMLVLVIAKFLISDILPTVADVMEHIVGNRVFMSSALATIFVDFSNFLLVLNCSTNFWVFIFWGKRFRRSCRQLFTSTAWGSAFFSWAKLGSEQEIITTCNVQSSYTTMVNTCAKLNGVCGYGSDGNPDAFRSKRRSVVESAITIIPSENTRLTTPHRYGASCQWDEYDRAKMLAVLAKQNRRNLA</sequence>
<evidence type="ECO:0000259" key="7">
    <source>
        <dbReference type="PROSITE" id="PS50262"/>
    </source>
</evidence>
<dbReference type="PANTHER" id="PTHR46641:SF14">
    <property type="entry name" value="G-PROTEIN COUPLED RECEPTORS FAMILY 1 PROFILE DOMAIN-CONTAINING PROTEIN"/>
    <property type="match status" value="1"/>
</dbReference>
<reference evidence="8 9" key="1">
    <citation type="submission" date="2014-11" db="EMBL/GenBank/DDBJ databases">
        <title>Genetic blueprint of the zoonotic pathogen Toxocara canis.</title>
        <authorList>
            <person name="Zhu X.-Q."/>
            <person name="Korhonen P.K."/>
            <person name="Cai H."/>
            <person name="Young N.D."/>
            <person name="Nejsum P."/>
            <person name="von Samson-Himmelstjerna G."/>
            <person name="Boag P.R."/>
            <person name="Tan P."/>
            <person name="Li Q."/>
            <person name="Min J."/>
            <person name="Yang Y."/>
            <person name="Wang X."/>
            <person name="Fang X."/>
            <person name="Hall R.S."/>
            <person name="Hofmann A."/>
            <person name="Sternberg P.W."/>
            <person name="Jex A.R."/>
            <person name="Gasser R.B."/>
        </authorList>
    </citation>
    <scope>NUCLEOTIDE SEQUENCE [LARGE SCALE GENOMIC DNA]</scope>
    <source>
        <strain evidence="8">PN_DK_2014</strain>
    </source>
</reference>
<dbReference type="InterPro" id="IPR052954">
    <property type="entry name" value="GPCR-Ligand_Int"/>
</dbReference>
<feature type="transmembrane region" description="Helical" evidence="6">
    <location>
        <begin position="145"/>
        <end position="166"/>
    </location>
</feature>
<dbReference type="GO" id="GO:0016020">
    <property type="term" value="C:membrane"/>
    <property type="evidence" value="ECO:0007669"/>
    <property type="project" value="UniProtKB-SubCell"/>
</dbReference>
<evidence type="ECO:0000256" key="6">
    <source>
        <dbReference type="SAM" id="Phobius"/>
    </source>
</evidence>
<dbReference type="OrthoDB" id="10011262at2759"/>
<feature type="transmembrane region" description="Helical" evidence="6">
    <location>
        <begin position="103"/>
        <end position="125"/>
    </location>
</feature>
<dbReference type="PROSITE" id="PS50262">
    <property type="entry name" value="G_PROTEIN_RECEP_F1_2"/>
    <property type="match status" value="1"/>
</dbReference>
<evidence type="ECO:0000313" key="8">
    <source>
        <dbReference type="EMBL" id="KHN73504.1"/>
    </source>
</evidence>